<dbReference type="EMBL" id="CAJNOL010001153">
    <property type="protein sequence ID" value="CAF1299629.1"/>
    <property type="molecule type" value="Genomic_DNA"/>
</dbReference>
<evidence type="ECO:0000313" key="4">
    <source>
        <dbReference type="Proteomes" id="UP000663870"/>
    </source>
</evidence>
<reference evidence="3" key="1">
    <citation type="submission" date="2021-02" db="EMBL/GenBank/DDBJ databases">
        <authorList>
            <person name="Nowell W R."/>
        </authorList>
    </citation>
    <scope>NUCLEOTIDE SEQUENCE</scope>
</reference>
<organism evidence="3 4">
    <name type="scientific">Rotaria sordida</name>
    <dbReference type="NCBI Taxonomy" id="392033"/>
    <lineage>
        <taxon>Eukaryota</taxon>
        <taxon>Metazoa</taxon>
        <taxon>Spiralia</taxon>
        <taxon>Gnathifera</taxon>
        <taxon>Rotifera</taxon>
        <taxon>Eurotatoria</taxon>
        <taxon>Bdelloidea</taxon>
        <taxon>Philodinida</taxon>
        <taxon>Philodinidae</taxon>
        <taxon>Rotaria</taxon>
    </lineage>
</organism>
<dbReference type="Proteomes" id="UP000663870">
    <property type="component" value="Unassembled WGS sequence"/>
</dbReference>
<evidence type="ECO:0000259" key="2">
    <source>
        <dbReference type="SMART" id="SM00355"/>
    </source>
</evidence>
<dbReference type="InterPro" id="IPR013087">
    <property type="entry name" value="Znf_C2H2_type"/>
</dbReference>
<feature type="domain" description="C2H2-type" evidence="2">
    <location>
        <begin position="305"/>
        <end position="327"/>
    </location>
</feature>
<dbReference type="SMART" id="SM00355">
    <property type="entry name" value="ZnF_C2H2"/>
    <property type="match status" value="2"/>
</dbReference>
<feature type="region of interest" description="Disordered" evidence="1">
    <location>
        <begin position="1"/>
        <end position="57"/>
    </location>
</feature>
<protein>
    <recommendedName>
        <fullName evidence="2">C2H2-type domain-containing protein</fullName>
    </recommendedName>
</protein>
<evidence type="ECO:0000256" key="1">
    <source>
        <dbReference type="SAM" id="MobiDB-lite"/>
    </source>
</evidence>
<evidence type="ECO:0000313" key="3">
    <source>
        <dbReference type="EMBL" id="CAF1299629.1"/>
    </source>
</evidence>
<name>A0A815DY62_9BILA</name>
<feature type="compositionally biased region" description="Polar residues" evidence="1">
    <location>
        <begin position="27"/>
        <end position="38"/>
    </location>
</feature>
<proteinExistence type="predicted"/>
<feature type="domain" description="C2H2-type" evidence="2">
    <location>
        <begin position="329"/>
        <end position="352"/>
    </location>
</feature>
<dbReference type="AlphaFoldDB" id="A0A815DY62"/>
<accession>A0A815DY62</accession>
<comment type="caution">
    <text evidence="3">The sequence shown here is derived from an EMBL/GenBank/DDBJ whole genome shotgun (WGS) entry which is preliminary data.</text>
</comment>
<sequence length="742" mass="85058">MNFSSSPPVLYLGDDDDDNNNHNKQNSYVETNMSLIKTSSSSSSSSNDMNMSHKKRKLTNTNVRINPSIVNWSKRQRNDHYQQQTSRNFIDTDPDPEPILLDPDEYIIEEPDPPTFCSFDWTIQPPPPPLLPTKISSNHPIQTVSRGSTISNSNMNHIVQRSIDKLDNTNSNHQFIQQQQQQQQRKPIAIPVQQQPSLALVSLPLPKPTTSFFRANVQRGRPVKNSRISYTQSTSPPLPVRRQPEQQIIPQTQKTSRTSLSSTGTATTTTTVTTTSLINNSTPIIRRQILNGTGLFSAFHDSKYYQCNICKFKSVTSSTLLQHLFTHMFFCDQCSFYTYSHYNLNQHMFEKHILNVHEHINDSSNPKSFDLLYVTRCSDGTFALCMDSSLTKTNNNNTTTTTTNNNNNNDQRLIISSAVLNDQHTNKISKKKISKQKDFFYEDDNDILILSDKSDINHRSLINSKGKEKQNQTYVIMKHRRCYLMKKTFRLHSLTLEYNICREHTLRQMCHTQDILKPRNFLTKFHQIQFNNEIANCLRTIVNYIINSEDNSDQSIPICTLPNHILSSILSVDNLDILTTSLKLNNKYDEYKQQNQLYEDEHVLRQSRKHIFILSSSDRNHNDQSIISSLHSSLTNGDSIFTQTKIDKLPNTYDNTYRYLKGNLNISSQLNNSNVKVQKKINTTQLSPPKLVPLRSVIPKSSYPSLPNHPSLPTIIDRNNNSVTSLKSKISTTKMPNIIVLD</sequence>
<keyword evidence="4" id="KW-1185">Reference proteome</keyword>
<gene>
    <name evidence="3" type="ORF">JXQ802_LOCUS29430</name>
</gene>